<dbReference type="RefSeq" id="WP_342704241.1">
    <property type="nucleotide sequence ID" value="NZ_CP109821.1"/>
</dbReference>
<dbReference type="Proteomes" id="UP001448498">
    <property type="component" value="Chromosome 1"/>
</dbReference>
<name>A0ABZ3DLX1_9BURK</name>
<evidence type="ECO:0000313" key="3">
    <source>
        <dbReference type="Proteomes" id="UP001448498"/>
    </source>
</evidence>
<gene>
    <name evidence="2" type="ORF">OHZ10_08010</name>
</gene>
<reference evidence="2 3" key="1">
    <citation type="submission" date="2022-10" db="EMBL/GenBank/DDBJ databases">
        <title>Genomic of Burkholderia cepacia PN-1.</title>
        <authorList>
            <person name="Yang Y."/>
            <person name="Guan H."/>
            <person name="Huang J."/>
        </authorList>
    </citation>
    <scope>NUCLEOTIDE SEQUENCE [LARGE SCALE GENOMIC DNA]</scope>
    <source>
        <strain evidence="2 3">PN-1</strain>
    </source>
</reference>
<dbReference type="EMBL" id="CP109821">
    <property type="protein sequence ID" value="XAE49556.1"/>
    <property type="molecule type" value="Genomic_DNA"/>
</dbReference>
<evidence type="ECO:0008006" key="4">
    <source>
        <dbReference type="Google" id="ProtNLM"/>
    </source>
</evidence>
<evidence type="ECO:0000313" key="2">
    <source>
        <dbReference type="EMBL" id="XAE49556.1"/>
    </source>
</evidence>
<accession>A0ABZ3DLX1</accession>
<feature type="compositionally biased region" description="Polar residues" evidence="1">
    <location>
        <begin position="1"/>
        <end position="10"/>
    </location>
</feature>
<organism evidence="2 3">
    <name type="scientific">Burkholderia arboris</name>
    <dbReference type="NCBI Taxonomy" id="488730"/>
    <lineage>
        <taxon>Bacteria</taxon>
        <taxon>Pseudomonadati</taxon>
        <taxon>Pseudomonadota</taxon>
        <taxon>Betaproteobacteria</taxon>
        <taxon>Burkholderiales</taxon>
        <taxon>Burkholderiaceae</taxon>
        <taxon>Burkholderia</taxon>
        <taxon>Burkholderia cepacia complex</taxon>
    </lineage>
</organism>
<proteinExistence type="predicted"/>
<keyword evidence="3" id="KW-1185">Reference proteome</keyword>
<sequence>MHLNNSTVGNVRTLPARKDASAERQQAASDDAALARDERNEEIAERVTFDTLEISTTDCAVIDAALARGRIEDVYAVWGILVTARAAEIARRIAAADLSAVAPRFAMTYCSSCGAELGPGNAGISHCSDHGAPALRLLHGA</sequence>
<feature type="region of interest" description="Disordered" evidence="1">
    <location>
        <begin position="1"/>
        <end position="38"/>
    </location>
</feature>
<protein>
    <recommendedName>
        <fullName evidence="4">C2H2-type domain-containing protein</fullName>
    </recommendedName>
</protein>
<evidence type="ECO:0000256" key="1">
    <source>
        <dbReference type="SAM" id="MobiDB-lite"/>
    </source>
</evidence>